<keyword evidence="2" id="KW-0479">Metal-binding</keyword>
<dbReference type="Proteomes" id="UP000824782">
    <property type="component" value="Unassembled WGS sequence"/>
</dbReference>
<comment type="similarity">
    <text evidence="1">Belongs to the cytochrome P450 family.</text>
</comment>
<dbReference type="Pfam" id="PF00067">
    <property type="entry name" value="p450"/>
    <property type="match status" value="1"/>
</dbReference>
<dbReference type="SUPFAM" id="SSF48264">
    <property type="entry name" value="Cytochrome P450"/>
    <property type="match status" value="1"/>
</dbReference>
<dbReference type="InterPro" id="IPR036396">
    <property type="entry name" value="Cyt_P450_sf"/>
</dbReference>
<accession>A0AAV6YY55</accession>
<keyword evidence="5" id="KW-1185">Reference proteome</keyword>
<keyword evidence="3" id="KW-0408">Iron</keyword>
<evidence type="ECO:0000313" key="5">
    <source>
        <dbReference type="Proteomes" id="UP000824782"/>
    </source>
</evidence>
<dbReference type="GO" id="GO:0020037">
    <property type="term" value="F:heme binding"/>
    <property type="evidence" value="ECO:0007669"/>
    <property type="project" value="InterPro"/>
</dbReference>
<dbReference type="GO" id="GO:0005506">
    <property type="term" value="F:iron ion binding"/>
    <property type="evidence" value="ECO:0007669"/>
    <property type="project" value="InterPro"/>
</dbReference>
<dbReference type="PANTHER" id="PTHR24300">
    <property type="entry name" value="CYTOCHROME P450 508A4-RELATED"/>
    <property type="match status" value="1"/>
</dbReference>
<reference evidence="4" key="1">
    <citation type="thesis" date="2020" institute="ProQuest LLC" country="789 East Eisenhower Parkway, Ann Arbor, MI, USA">
        <title>Comparative Genomics and Chromosome Evolution.</title>
        <authorList>
            <person name="Mudd A.B."/>
        </authorList>
    </citation>
    <scope>NUCLEOTIDE SEQUENCE</scope>
    <source>
        <strain evidence="4">237g6f4</strain>
        <tissue evidence="4">Blood</tissue>
    </source>
</reference>
<evidence type="ECO:0000256" key="2">
    <source>
        <dbReference type="ARBA" id="ARBA00022723"/>
    </source>
</evidence>
<name>A0AAV6YY55_ENGPU</name>
<dbReference type="InterPro" id="IPR001128">
    <property type="entry name" value="Cyt_P450"/>
</dbReference>
<dbReference type="InterPro" id="IPR050182">
    <property type="entry name" value="Cytochrome_P450_fam2"/>
</dbReference>
<evidence type="ECO:0000313" key="4">
    <source>
        <dbReference type="EMBL" id="KAG8539945.1"/>
    </source>
</evidence>
<dbReference type="EMBL" id="WNYA01012254">
    <property type="protein sequence ID" value="KAG8539945.1"/>
    <property type="molecule type" value="Genomic_DNA"/>
</dbReference>
<dbReference type="GO" id="GO:0016712">
    <property type="term" value="F:oxidoreductase activity, acting on paired donors, with incorporation or reduction of molecular oxygen, reduced flavin or flavoprotein as one donor, and incorporation of one atom of oxygen"/>
    <property type="evidence" value="ECO:0007669"/>
    <property type="project" value="TreeGrafter"/>
</dbReference>
<gene>
    <name evidence="4" type="ORF">GDO81_020091</name>
</gene>
<dbReference type="GO" id="GO:0006805">
    <property type="term" value="P:xenobiotic metabolic process"/>
    <property type="evidence" value="ECO:0007669"/>
    <property type="project" value="TreeGrafter"/>
</dbReference>
<evidence type="ECO:0000256" key="3">
    <source>
        <dbReference type="ARBA" id="ARBA00023004"/>
    </source>
</evidence>
<protein>
    <submittedName>
        <fullName evidence="4">Uncharacterized protein</fullName>
    </submittedName>
</protein>
<evidence type="ECO:0000256" key="1">
    <source>
        <dbReference type="ARBA" id="ARBA00010617"/>
    </source>
</evidence>
<dbReference type="AlphaFoldDB" id="A0AAV6YY55"/>
<proteinExistence type="inferred from homology"/>
<comment type="caution">
    <text evidence="4">The sequence shown here is derived from an EMBL/GenBank/DDBJ whole genome shotgun (WGS) entry which is preliminary data.</text>
</comment>
<dbReference type="Gene3D" id="1.10.630.10">
    <property type="entry name" value="Cytochrome P450"/>
    <property type="match status" value="1"/>
</dbReference>
<sequence>MWRTTRRFTMSSMRNLGMGKKHIEDKIIEELQYLTDKIEFYAGEKFKLKEFACGPTNITFAMLFGNRFDYTDPVYMQLLDLIDDIVILLGSPYLQLFNLYPTLAIFLKTHKIILEKIDKISNVLKTDIQAKRGKIDVNCLYTFIETIVAKQEKVMKMFSLWAWKSMWH</sequence>
<organism evidence="4 5">
    <name type="scientific">Engystomops pustulosus</name>
    <name type="common">Tungara frog</name>
    <name type="synonym">Physalaemus pustulosus</name>
    <dbReference type="NCBI Taxonomy" id="76066"/>
    <lineage>
        <taxon>Eukaryota</taxon>
        <taxon>Metazoa</taxon>
        <taxon>Chordata</taxon>
        <taxon>Craniata</taxon>
        <taxon>Vertebrata</taxon>
        <taxon>Euteleostomi</taxon>
        <taxon>Amphibia</taxon>
        <taxon>Batrachia</taxon>
        <taxon>Anura</taxon>
        <taxon>Neobatrachia</taxon>
        <taxon>Hyloidea</taxon>
        <taxon>Leptodactylidae</taxon>
        <taxon>Leiuperinae</taxon>
        <taxon>Engystomops</taxon>
    </lineage>
</organism>
<dbReference type="PANTHER" id="PTHR24300:SF291">
    <property type="entry name" value="CYTOCHROME P450 2W1"/>
    <property type="match status" value="1"/>
</dbReference>
<dbReference type="GO" id="GO:0006082">
    <property type="term" value="P:organic acid metabolic process"/>
    <property type="evidence" value="ECO:0007669"/>
    <property type="project" value="TreeGrafter"/>
</dbReference>
<dbReference type="GO" id="GO:0005737">
    <property type="term" value="C:cytoplasm"/>
    <property type="evidence" value="ECO:0007669"/>
    <property type="project" value="TreeGrafter"/>
</dbReference>